<keyword evidence="1" id="KW-0472">Membrane</keyword>
<evidence type="ECO:0000256" key="1">
    <source>
        <dbReference type="SAM" id="Phobius"/>
    </source>
</evidence>
<reference evidence="2 3" key="1">
    <citation type="submission" date="2024-03" db="EMBL/GenBank/DDBJ databases">
        <title>Human intestinal bacterial collection.</title>
        <authorList>
            <person name="Pauvert C."/>
            <person name="Hitch T.C.A."/>
            <person name="Clavel T."/>
        </authorList>
    </citation>
    <scope>NUCLEOTIDE SEQUENCE [LARGE SCALE GENOMIC DNA]</scope>
    <source>
        <strain evidence="2 3">CLA-SR-H025</strain>
    </source>
</reference>
<keyword evidence="1" id="KW-1133">Transmembrane helix</keyword>
<comment type="caution">
    <text evidence="2">The sequence shown here is derived from an EMBL/GenBank/DDBJ whole genome shotgun (WGS) entry which is preliminary data.</text>
</comment>
<sequence length="136" mass="15899">MVFLNFKEKMRKFMIGRYGQDELGKFILFLALILLIINLFVKTAALSAASLVLIGYSYYRAFSRDISARYAENKKFLSTVDPLRRKFSSSKTKYDNRKVYKYIRCPKCKFEMKVPKDKGKIRVTCKSCGEKFVIKS</sequence>
<accession>A0ABV1CCH7</accession>
<name>A0ABV1CCH7_9FIRM</name>
<evidence type="ECO:0000313" key="3">
    <source>
        <dbReference type="Proteomes" id="UP001447979"/>
    </source>
</evidence>
<dbReference type="EMBL" id="JBBMFO010000004">
    <property type="protein sequence ID" value="MEQ2400535.1"/>
    <property type="molecule type" value="Genomic_DNA"/>
</dbReference>
<organism evidence="2 3">
    <name type="scientific">Peptoniphilus hominis</name>
    <name type="common">ex Hitch et al. 2025</name>
    <dbReference type="NCBI Taxonomy" id="3133174"/>
    <lineage>
        <taxon>Bacteria</taxon>
        <taxon>Bacillati</taxon>
        <taxon>Bacillota</taxon>
        <taxon>Tissierellia</taxon>
        <taxon>Tissierellales</taxon>
        <taxon>Peptoniphilaceae</taxon>
        <taxon>Peptoniphilus</taxon>
    </lineage>
</organism>
<feature type="transmembrane region" description="Helical" evidence="1">
    <location>
        <begin position="26"/>
        <end position="59"/>
    </location>
</feature>
<gene>
    <name evidence="2" type="ORF">WMO19_02815</name>
</gene>
<protein>
    <recommendedName>
        <fullName evidence="4">Zn-finger containing protein</fullName>
    </recommendedName>
</protein>
<proteinExistence type="predicted"/>
<dbReference type="Proteomes" id="UP001447979">
    <property type="component" value="Unassembled WGS sequence"/>
</dbReference>
<evidence type="ECO:0000313" key="2">
    <source>
        <dbReference type="EMBL" id="MEQ2400535.1"/>
    </source>
</evidence>
<evidence type="ECO:0008006" key="4">
    <source>
        <dbReference type="Google" id="ProtNLM"/>
    </source>
</evidence>
<keyword evidence="1" id="KW-0812">Transmembrane</keyword>
<dbReference type="RefSeq" id="WP_349170121.1">
    <property type="nucleotide sequence ID" value="NZ_JBBMFO010000004.1"/>
</dbReference>
<keyword evidence="3" id="KW-1185">Reference proteome</keyword>